<sequence>MCLEQRETDVCNMSSAVLLVAVAALQTSVEAGGGRFTPNPPGSDGAVRPPSFSASFNAAVSLREAASLSFTRRQAAGTGSTGNDEADLLIHVCVDECVHRASRSRSDDKKMKVGNGAEVCSVLKTTVS</sequence>
<evidence type="ECO:0000313" key="3">
    <source>
        <dbReference type="Proteomes" id="UP000646548"/>
    </source>
</evidence>
<keyword evidence="1" id="KW-0732">Signal</keyword>
<comment type="caution">
    <text evidence="2">The sequence shown here is derived from an EMBL/GenBank/DDBJ whole genome shotgun (WGS) entry which is preliminary data.</text>
</comment>
<name>A0A834F441_ORYME</name>
<dbReference type="EMBL" id="WKFB01000519">
    <property type="protein sequence ID" value="KAF6720651.1"/>
    <property type="molecule type" value="Genomic_DNA"/>
</dbReference>
<reference evidence="2" key="1">
    <citation type="journal article" name="BMC Genomics">
        <title>Long-read sequencing and de novo genome assembly of marine medaka (Oryzias melastigma).</title>
        <authorList>
            <person name="Liang P."/>
            <person name="Saqib H.S.A."/>
            <person name="Ni X."/>
            <person name="Shen Y."/>
        </authorList>
    </citation>
    <scope>NUCLEOTIDE SEQUENCE</scope>
    <source>
        <strain evidence="2">Bigg-433</strain>
    </source>
</reference>
<evidence type="ECO:0000313" key="2">
    <source>
        <dbReference type="EMBL" id="KAF6720651.1"/>
    </source>
</evidence>
<dbReference type="AlphaFoldDB" id="A0A834F441"/>
<evidence type="ECO:0000256" key="1">
    <source>
        <dbReference type="SAM" id="SignalP"/>
    </source>
</evidence>
<feature type="chain" id="PRO_5032703302" description="Secreted protein" evidence="1">
    <location>
        <begin position="32"/>
        <end position="128"/>
    </location>
</feature>
<gene>
    <name evidence="2" type="ORF">FQA47_002305</name>
</gene>
<protein>
    <recommendedName>
        <fullName evidence="4">Secreted protein</fullName>
    </recommendedName>
</protein>
<evidence type="ECO:0008006" key="4">
    <source>
        <dbReference type="Google" id="ProtNLM"/>
    </source>
</evidence>
<dbReference type="Proteomes" id="UP000646548">
    <property type="component" value="Unassembled WGS sequence"/>
</dbReference>
<organism evidence="2 3">
    <name type="scientific">Oryzias melastigma</name>
    <name type="common">Marine medaka</name>
    <dbReference type="NCBI Taxonomy" id="30732"/>
    <lineage>
        <taxon>Eukaryota</taxon>
        <taxon>Metazoa</taxon>
        <taxon>Chordata</taxon>
        <taxon>Craniata</taxon>
        <taxon>Vertebrata</taxon>
        <taxon>Euteleostomi</taxon>
        <taxon>Actinopterygii</taxon>
        <taxon>Neopterygii</taxon>
        <taxon>Teleostei</taxon>
        <taxon>Neoteleostei</taxon>
        <taxon>Acanthomorphata</taxon>
        <taxon>Ovalentaria</taxon>
        <taxon>Atherinomorphae</taxon>
        <taxon>Beloniformes</taxon>
        <taxon>Adrianichthyidae</taxon>
        <taxon>Oryziinae</taxon>
        <taxon>Oryzias</taxon>
    </lineage>
</organism>
<accession>A0A834F441</accession>
<proteinExistence type="predicted"/>
<feature type="signal peptide" evidence="1">
    <location>
        <begin position="1"/>
        <end position="31"/>
    </location>
</feature>